<dbReference type="Gene3D" id="3.40.630.30">
    <property type="match status" value="1"/>
</dbReference>
<evidence type="ECO:0000256" key="1">
    <source>
        <dbReference type="ARBA" id="ARBA00022503"/>
    </source>
</evidence>
<dbReference type="EC" id="2.3.1.109" evidence="5"/>
<dbReference type="InterPro" id="IPR016181">
    <property type="entry name" value="Acyl_CoA_acyltransferase"/>
</dbReference>
<accession>A0A5E4VWT6</accession>
<evidence type="ECO:0000313" key="6">
    <source>
        <dbReference type="Proteomes" id="UP000333828"/>
    </source>
</evidence>
<keyword evidence="3 5" id="KW-0012">Acyltransferase</keyword>
<evidence type="ECO:0000256" key="2">
    <source>
        <dbReference type="ARBA" id="ARBA00022679"/>
    </source>
</evidence>
<dbReference type="InterPro" id="IPR017650">
    <property type="entry name" value="Arginine_N-succinylTrfase"/>
</dbReference>
<protein>
    <submittedName>
        <fullName evidence="5">Arginine N-succinyltransferase</fullName>
        <ecNumber evidence="5">2.3.1.109</ecNumber>
    </submittedName>
</protein>
<dbReference type="GO" id="GO:0006527">
    <property type="term" value="P:L-arginine catabolic process"/>
    <property type="evidence" value="ECO:0007669"/>
    <property type="project" value="InterPro"/>
</dbReference>
<feature type="region of interest" description="Disordered" evidence="4">
    <location>
        <begin position="1"/>
        <end position="49"/>
    </location>
</feature>
<sequence length="398" mass="42854">MTRQSKAVKVSPVQDEAANRGAPGDATAAHSGAGASISANDSTSEATSLRVVRQARREDLPALLKLAALAGPGMTSFKPDPAALEARLERVTATLDDRAPTAEQGYLFVMEDVATGTIAGVCGIEAAVGLEQPFYTYRKDTIVHASRELNVWSRMLTLSLSNDLTGYSELCSLLLDPAWRGHGNGALLSKARFLFMAQFPERFGPHVCAELRGFFDDNGQSPFWQSLGQHFFKIDFDQADYLTSVGKKSFVAELMPKYPIYVDFLSPQAQAAIGVTHRDTLPARRLLEQEGLRSGSHVDIFDSGPVLEARVADLRAARDSRYLSVNIGADDGSVPPVANAEPYLVACLGLGGFRATLVTGRPERRAFTLSPLAAKALGVKQGDRVQVLPLKPPRADAI</sequence>
<dbReference type="Pfam" id="PF04958">
    <property type="entry name" value="AstA"/>
    <property type="match status" value="1"/>
</dbReference>
<name>A0A5E4VWT6_9BURK</name>
<dbReference type="PANTHER" id="PTHR30420:SF1">
    <property type="entry name" value="ARGININE N-SUCCINYLTRANSFERASE"/>
    <property type="match status" value="1"/>
</dbReference>
<keyword evidence="1" id="KW-0056">Arginine metabolism</keyword>
<dbReference type="NCBIfam" id="TIGR03244">
    <property type="entry name" value="arg_catab_AstA"/>
    <property type="match status" value="1"/>
</dbReference>
<dbReference type="SUPFAM" id="SSF55729">
    <property type="entry name" value="Acyl-CoA N-acyltransferases (Nat)"/>
    <property type="match status" value="1"/>
</dbReference>
<feature type="compositionally biased region" description="Low complexity" evidence="4">
    <location>
        <begin position="24"/>
        <end position="39"/>
    </location>
</feature>
<reference evidence="5 6" key="1">
    <citation type="submission" date="2019-08" db="EMBL/GenBank/DDBJ databases">
        <authorList>
            <person name="Peeters C."/>
        </authorList>
    </citation>
    <scope>NUCLEOTIDE SEQUENCE [LARGE SCALE GENOMIC DNA]</scope>
    <source>
        <strain evidence="5 6">LMG 31115</strain>
    </source>
</reference>
<dbReference type="PANTHER" id="PTHR30420">
    <property type="entry name" value="N-SUCCINYLARGININE DIHYDROLASE"/>
    <property type="match status" value="1"/>
</dbReference>
<evidence type="ECO:0000256" key="4">
    <source>
        <dbReference type="SAM" id="MobiDB-lite"/>
    </source>
</evidence>
<evidence type="ECO:0000256" key="3">
    <source>
        <dbReference type="ARBA" id="ARBA00023315"/>
    </source>
</evidence>
<gene>
    <name evidence="5" type="primary">astA</name>
    <name evidence="5" type="ORF">PIN31115_03480</name>
</gene>
<dbReference type="AlphaFoldDB" id="A0A5E4VWT6"/>
<proteinExistence type="predicted"/>
<keyword evidence="2 5" id="KW-0808">Transferase</keyword>
<dbReference type="Gene3D" id="2.40.40.20">
    <property type="match status" value="1"/>
</dbReference>
<dbReference type="Proteomes" id="UP000333828">
    <property type="component" value="Unassembled WGS sequence"/>
</dbReference>
<keyword evidence="6" id="KW-1185">Reference proteome</keyword>
<evidence type="ECO:0000313" key="5">
    <source>
        <dbReference type="EMBL" id="VVE28071.1"/>
    </source>
</evidence>
<organism evidence="5 6">
    <name type="scientific">Pandoraea iniqua</name>
    <dbReference type="NCBI Taxonomy" id="2508288"/>
    <lineage>
        <taxon>Bacteria</taxon>
        <taxon>Pseudomonadati</taxon>
        <taxon>Pseudomonadota</taxon>
        <taxon>Betaproteobacteria</taxon>
        <taxon>Burkholderiales</taxon>
        <taxon>Burkholderiaceae</taxon>
        <taxon>Pandoraea</taxon>
    </lineage>
</organism>
<dbReference type="EMBL" id="CABPSI010000004">
    <property type="protein sequence ID" value="VVE28071.1"/>
    <property type="molecule type" value="Genomic_DNA"/>
</dbReference>
<dbReference type="InterPro" id="IPR007041">
    <property type="entry name" value="Arg_succinylTrfase_AstA/AruG"/>
</dbReference>
<dbReference type="NCBIfam" id="TIGR03243">
    <property type="entry name" value="arg_catab_AOST"/>
    <property type="match status" value="1"/>
</dbReference>
<dbReference type="RefSeq" id="WP_246185671.1">
    <property type="nucleotide sequence ID" value="NZ_CABPSF010000003.1"/>
</dbReference>
<dbReference type="GO" id="GO:0008791">
    <property type="term" value="F:arginine N-succinyltransferase activity"/>
    <property type="evidence" value="ECO:0007669"/>
    <property type="project" value="UniProtKB-EC"/>
</dbReference>